<evidence type="ECO:0000259" key="1">
    <source>
        <dbReference type="Pfam" id="PF19289"/>
    </source>
</evidence>
<keyword evidence="4" id="KW-1185">Reference proteome</keyword>
<feature type="domain" description="Metalloprotease TldD/E central" evidence="2">
    <location>
        <begin position="118"/>
        <end position="210"/>
    </location>
</feature>
<protein>
    <submittedName>
        <fullName evidence="3">Uncharacterized protein</fullName>
    </submittedName>
</protein>
<evidence type="ECO:0000259" key="2">
    <source>
        <dbReference type="Pfam" id="PF19290"/>
    </source>
</evidence>
<dbReference type="PIR" id="E71135">
    <property type="entry name" value="E71135"/>
</dbReference>
<dbReference type="Pfam" id="PF19289">
    <property type="entry name" value="PmbA_TldD_3rd"/>
    <property type="match status" value="1"/>
</dbReference>
<dbReference type="Gene3D" id="3.30.2290.10">
    <property type="entry name" value="PmbA/TldD superfamily"/>
    <property type="match status" value="1"/>
</dbReference>
<dbReference type="SUPFAM" id="SSF111283">
    <property type="entry name" value="Putative modulator of DNA gyrase, PmbA/TldD"/>
    <property type="match status" value="1"/>
</dbReference>
<dbReference type="STRING" id="70601.gene:9377800"/>
<dbReference type="SMR" id="O58579"/>
<name>O58579_PYRHO</name>
<organism evidence="3 4">
    <name type="scientific">Pyrococcus horikoshii (strain ATCC 700860 / DSM 12428 / JCM 9974 / NBRC 100139 / OT-3)</name>
    <dbReference type="NCBI Taxonomy" id="70601"/>
    <lineage>
        <taxon>Archaea</taxon>
        <taxon>Methanobacteriati</taxon>
        <taxon>Methanobacteriota</taxon>
        <taxon>Thermococci</taxon>
        <taxon>Thermococcales</taxon>
        <taxon>Thermococcaceae</taxon>
        <taxon>Pyrococcus</taxon>
    </lineage>
</organism>
<dbReference type="KEGG" id="pho:PH0849"/>
<dbReference type="InterPro" id="IPR036059">
    <property type="entry name" value="TldD/PmbA_sf"/>
</dbReference>
<evidence type="ECO:0000313" key="3">
    <source>
        <dbReference type="EMBL" id="BAA29943.1"/>
    </source>
</evidence>
<proteinExistence type="predicted"/>
<dbReference type="InterPro" id="IPR035068">
    <property type="entry name" value="TldD/PmbA_N"/>
</dbReference>
<dbReference type="Pfam" id="PF19290">
    <property type="entry name" value="PmbA_TldD_2nd"/>
    <property type="match status" value="1"/>
</dbReference>
<dbReference type="EnsemblBacteria" id="BAA29943">
    <property type="protein sequence ID" value="BAA29943"/>
    <property type="gene ID" value="BAA29943"/>
</dbReference>
<dbReference type="GO" id="GO:0008237">
    <property type="term" value="F:metallopeptidase activity"/>
    <property type="evidence" value="ECO:0007669"/>
    <property type="project" value="InterPro"/>
</dbReference>
<dbReference type="InterPro" id="IPR045569">
    <property type="entry name" value="Metalloprtase-TldD/E_C"/>
</dbReference>
<sequence length="443" mass="50195">MMEMFEVNELILKKAKELGLGDVVVLSYETDRRQVRFANNEVTVAKHWHERKVELFVEWKKRIAGTSITDLSEENIERTLKTLKANLEKMKPKEDYYGIAEGPFEYKDIPETFDKAIIELDDPSEYVETAINAALEEGAKRVAGVLYTDHDKIYLTTSNDVEAFDEGTGIEISVRAFIGDLESGHGTNSVRVLKKFDPESAGRKAGEIAKLARNPEQGPEGRFDVIFDPLAFANLLSYMGWAFSAFAVEAGFSYFANKLDQKVASEIVTIKDVGNLPNGYATRKFDDEGVPTKETILIHKGILKTYLFNTSLAKKYGRETTANAGLIAPRAWNIVLEPGDYTKDELFQEVKKGIYITNVWYTRFQNYMTGDFSTIPRDGIFLIENGELKPIRNIRVSDNMLRILQNVVALSKESYHVHWWEVSRPVTTPYVLVKEVGITRATK</sequence>
<gene>
    <name evidence="3" type="ordered locus">PH0849</name>
</gene>
<dbReference type="AlphaFoldDB" id="O58579"/>
<evidence type="ECO:0000313" key="4">
    <source>
        <dbReference type="Proteomes" id="UP000000752"/>
    </source>
</evidence>
<dbReference type="eggNOG" id="arCOG00322">
    <property type="taxonomic scope" value="Archaea"/>
</dbReference>
<dbReference type="PANTHER" id="PTHR43666:SF1">
    <property type="entry name" value="CONSERVED PROTEIN"/>
    <property type="match status" value="1"/>
</dbReference>
<feature type="domain" description="Metalloprotease TldD/E C-terminal" evidence="1">
    <location>
        <begin position="221"/>
        <end position="439"/>
    </location>
</feature>
<dbReference type="InterPro" id="IPR045570">
    <property type="entry name" value="Metalloprtase-TldD/E_cen_dom"/>
</dbReference>
<accession>O58579</accession>
<dbReference type="PANTHER" id="PTHR43666">
    <property type="entry name" value="TLDD PROTEIN"/>
    <property type="match status" value="1"/>
</dbReference>
<reference evidence="3 4" key="1">
    <citation type="journal article" date="1998" name="DNA Res.">
        <title>Complete sequence and gene organization of the genome of a hyper-thermophilic archaebacterium, Pyrococcus horikoshii OT3.</title>
        <authorList>
            <person name="Kawarabayasi Y."/>
            <person name="Sawada M."/>
            <person name="Horikawa H."/>
            <person name="Haikawa Y."/>
            <person name="Hino Y."/>
            <person name="Yamamoto S."/>
            <person name="Sekine M."/>
            <person name="Baba S."/>
            <person name="Kosugi H."/>
            <person name="Hosoyama A."/>
            <person name="Nagai Y."/>
            <person name="Sakai M."/>
            <person name="Ogura K."/>
            <person name="Otuka R."/>
            <person name="Nakazawa H."/>
            <person name="Takamiya M."/>
            <person name="Ohfuku Y."/>
            <person name="Funahashi T."/>
            <person name="Tanaka T."/>
            <person name="Kudoh Y."/>
            <person name="Yamazaki J."/>
            <person name="Kushida N."/>
            <person name="Oguchi A."/>
            <person name="Aoki K."/>
            <person name="Nakamura Y."/>
            <person name="Robb T.F."/>
            <person name="Horikoshi K."/>
            <person name="Masuchi Y."/>
            <person name="Shizuya H."/>
            <person name="Kikuchi H."/>
        </authorList>
    </citation>
    <scope>NUCLEOTIDE SEQUENCE [LARGE SCALE GENOMIC DNA]</scope>
    <source>
        <strain evidence="4">ATCC 700860 / DSM 12428 / JCM 9974 / NBRC 100139 / OT-3</strain>
    </source>
</reference>
<dbReference type="Proteomes" id="UP000000752">
    <property type="component" value="Chromosome"/>
</dbReference>
<dbReference type="GO" id="GO:0006508">
    <property type="term" value="P:proteolysis"/>
    <property type="evidence" value="ECO:0007669"/>
    <property type="project" value="InterPro"/>
</dbReference>
<dbReference type="EMBL" id="BA000001">
    <property type="protein sequence ID" value="BAA29943.1"/>
    <property type="molecule type" value="Genomic_DNA"/>
</dbReference>